<dbReference type="Pfam" id="PF11396">
    <property type="entry name" value="PepSY_like"/>
    <property type="match status" value="1"/>
</dbReference>
<comment type="caution">
    <text evidence="2">The sequence shown here is derived from an EMBL/GenBank/DDBJ whole genome shotgun (WGS) entry which is preliminary data.</text>
</comment>
<sequence>MKNKIIFILLFISAIIYSKTVVPISLTALPKNAQEFIEWVYPQIPAEEIKMDKGIYTVKLVNNAKISFTADGNWIKIDGYYNYVPEKVLPEAMINSINSFLANSKIVDIEKKSGAYKIRFSDRKVIRITESGNIIYQGF</sequence>
<proteinExistence type="predicted"/>
<dbReference type="RefSeq" id="WP_147758276.1">
    <property type="nucleotide sequence ID" value="NZ_SAXT01000004.1"/>
</dbReference>
<evidence type="ECO:0000313" key="3">
    <source>
        <dbReference type="Proteomes" id="UP000325116"/>
    </source>
</evidence>
<accession>A0A5C8CI53</accession>
<dbReference type="SUPFAM" id="SSF160574">
    <property type="entry name" value="BT0923-like"/>
    <property type="match status" value="1"/>
</dbReference>
<evidence type="ECO:0000259" key="1">
    <source>
        <dbReference type="Pfam" id="PF11396"/>
    </source>
</evidence>
<dbReference type="Proteomes" id="UP000325116">
    <property type="component" value="Unassembled WGS sequence"/>
</dbReference>
<name>A0A5C8CI53_9SPIR</name>
<feature type="domain" description="Putative beta-lactamase-inhibitor-like PepSY-like" evidence="1">
    <location>
        <begin position="56"/>
        <end position="135"/>
    </location>
</feature>
<dbReference type="Gene3D" id="3.40.1420.30">
    <property type="match status" value="1"/>
</dbReference>
<dbReference type="AlphaFoldDB" id="A0A5C8CI53"/>
<dbReference type="InterPro" id="IPR021533">
    <property type="entry name" value="PepSY-like"/>
</dbReference>
<reference evidence="2 3" key="1">
    <citation type="journal article" date="1992" name="Lakartidningen">
        <title>[Penicillin V and not amoxicillin is the first choice preparation in acute otitis].</title>
        <authorList>
            <person name="Kamme C."/>
            <person name="Lundgren K."/>
            <person name="Prellner K."/>
        </authorList>
    </citation>
    <scope>NUCLEOTIDE SEQUENCE [LARGE SCALE GENOMIC DNA]</scope>
    <source>
        <strain evidence="2 3">W1</strain>
    </source>
</reference>
<dbReference type="EMBL" id="SAXT01000004">
    <property type="protein sequence ID" value="TXJ12313.1"/>
    <property type="molecule type" value="Genomic_DNA"/>
</dbReference>
<organism evidence="2 3">
    <name type="scientific">Brachyspira aalborgi</name>
    <dbReference type="NCBI Taxonomy" id="29522"/>
    <lineage>
        <taxon>Bacteria</taxon>
        <taxon>Pseudomonadati</taxon>
        <taxon>Spirochaetota</taxon>
        <taxon>Spirochaetia</taxon>
        <taxon>Brachyspirales</taxon>
        <taxon>Brachyspiraceae</taxon>
        <taxon>Brachyspira</taxon>
    </lineage>
</organism>
<gene>
    <name evidence="2" type="ORF">EPJ80_05865</name>
</gene>
<protein>
    <recommendedName>
        <fullName evidence="1">Putative beta-lactamase-inhibitor-like PepSY-like domain-containing protein</fullName>
    </recommendedName>
</protein>
<evidence type="ECO:0000313" key="2">
    <source>
        <dbReference type="EMBL" id="TXJ12313.1"/>
    </source>
</evidence>